<protein>
    <submittedName>
        <fullName evidence="1">Uncharacterized protein</fullName>
    </submittedName>
</protein>
<reference evidence="1 2" key="1">
    <citation type="submission" date="2020-09" db="EMBL/GenBank/DDBJ databases">
        <title>De no assembly of potato wild relative species, Solanum commersonii.</title>
        <authorList>
            <person name="Cho K."/>
        </authorList>
    </citation>
    <scope>NUCLEOTIDE SEQUENCE [LARGE SCALE GENOMIC DNA]</scope>
    <source>
        <strain evidence="1">LZ3.2</strain>
        <tissue evidence="1">Leaf</tissue>
    </source>
</reference>
<comment type="caution">
    <text evidence="1">The sequence shown here is derived from an EMBL/GenBank/DDBJ whole genome shotgun (WGS) entry which is preliminary data.</text>
</comment>
<feature type="non-terminal residue" evidence="1">
    <location>
        <position position="160"/>
    </location>
</feature>
<name>A0A9J5WW89_SOLCO</name>
<dbReference type="EMBL" id="JACXVP010000010">
    <property type="protein sequence ID" value="KAG5580097.1"/>
    <property type="molecule type" value="Genomic_DNA"/>
</dbReference>
<accession>A0A9J5WW89</accession>
<dbReference type="AlphaFoldDB" id="A0A9J5WW89"/>
<sequence>SRDRRCTQGSALWSASSPFNFYLQHLHVLDHWAIGNYFTELLDDASTSPFPRRLDLFLQGSAHWNIKRGDPQAFFSSSFQPPCSFLPSNVHFKEDVSNSTTQDSIMNVHNKTQLTHARINCILKDSSCDTPLSKILKLTILASNASSSSTNVFICPHTKE</sequence>
<proteinExistence type="predicted"/>
<keyword evidence="2" id="KW-1185">Reference proteome</keyword>
<gene>
    <name evidence="1" type="ORF">H5410_050724</name>
</gene>
<evidence type="ECO:0000313" key="2">
    <source>
        <dbReference type="Proteomes" id="UP000824120"/>
    </source>
</evidence>
<organism evidence="1 2">
    <name type="scientific">Solanum commersonii</name>
    <name type="common">Commerson's wild potato</name>
    <name type="synonym">Commerson's nightshade</name>
    <dbReference type="NCBI Taxonomy" id="4109"/>
    <lineage>
        <taxon>Eukaryota</taxon>
        <taxon>Viridiplantae</taxon>
        <taxon>Streptophyta</taxon>
        <taxon>Embryophyta</taxon>
        <taxon>Tracheophyta</taxon>
        <taxon>Spermatophyta</taxon>
        <taxon>Magnoliopsida</taxon>
        <taxon>eudicotyledons</taxon>
        <taxon>Gunneridae</taxon>
        <taxon>Pentapetalae</taxon>
        <taxon>asterids</taxon>
        <taxon>lamiids</taxon>
        <taxon>Solanales</taxon>
        <taxon>Solanaceae</taxon>
        <taxon>Solanoideae</taxon>
        <taxon>Solaneae</taxon>
        <taxon>Solanum</taxon>
    </lineage>
</organism>
<evidence type="ECO:0000313" key="1">
    <source>
        <dbReference type="EMBL" id="KAG5580097.1"/>
    </source>
</evidence>
<dbReference type="Proteomes" id="UP000824120">
    <property type="component" value="Chromosome 10"/>
</dbReference>